<gene>
    <name evidence="1" type="ORF">LMKDKBCB_01962</name>
</gene>
<protein>
    <submittedName>
        <fullName evidence="1">Uncharacterized protein</fullName>
    </submittedName>
</protein>
<accession>A0A5K1J547</accession>
<name>A0A5K1J547_9ACTN</name>
<proteinExistence type="predicted"/>
<evidence type="ECO:0000313" key="2">
    <source>
        <dbReference type="Proteomes" id="UP000330807"/>
    </source>
</evidence>
<dbReference type="Proteomes" id="UP000330807">
    <property type="component" value="Unassembled WGS sequence"/>
</dbReference>
<sequence>MKSIPRENCIPYMECNSLNQEDKMDDGSLEQIRSKTKATIQSWSETCGLAPEGVTDKFDAAMLNWMNDLTDSLDIWIAKSLDMTDGELILAWTNLGALVECWLRFFYCAYYEDYMKSPKLGKKGKPLEPDDKAMTFDYLIQYSKGILWDSLQDPLYLWVCQIQHYRNAIHAFSYREIGHPSDFILNIGQYLLFVDEVIDRLPPIEDYRQDLLSDCY</sequence>
<dbReference type="AlphaFoldDB" id="A0A5K1J547"/>
<organism evidence="1 2">
    <name type="scientific">Collinsella aerofaciens</name>
    <dbReference type="NCBI Taxonomy" id="74426"/>
    <lineage>
        <taxon>Bacteria</taxon>
        <taxon>Bacillati</taxon>
        <taxon>Actinomycetota</taxon>
        <taxon>Coriobacteriia</taxon>
        <taxon>Coriobacteriales</taxon>
        <taxon>Coriobacteriaceae</taxon>
        <taxon>Collinsella</taxon>
    </lineage>
</organism>
<dbReference type="EMBL" id="CABWIH010000039">
    <property type="protein sequence ID" value="VWL98314.1"/>
    <property type="molecule type" value="Genomic_DNA"/>
</dbReference>
<evidence type="ECO:0000313" key="1">
    <source>
        <dbReference type="EMBL" id="VWL98314.1"/>
    </source>
</evidence>
<reference evidence="1 2" key="1">
    <citation type="submission" date="2019-10" db="EMBL/GenBank/DDBJ databases">
        <authorList>
            <person name="Wolf R A."/>
        </authorList>
    </citation>
    <scope>NUCLEOTIDE SEQUENCE [LARGE SCALE GENOMIC DNA]</scope>
    <source>
        <strain evidence="1">Collinsella_aerofaciens_AK_138A</strain>
    </source>
</reference>